<dbReference type="AlphaFoldDB" id="A0A0L7QQ75"/>
<protein>
    <submittedName>
        <fullName evidence="2">Uncharacterized protein</fullName>
    </submittedName>
</protein>
<evidence type="ECO:0000313" key="3">
    <source>
        <dbReference type="Proteomes" id="UP000053825"/>
    </source>
</evidence>
<accession>A0A0L7QQ75</accession>
<organism evidence="2 3">
    <name type="scientific">Habropoda laboriosa</name>
    <dbReference type="NCBI Taxonomy" id="597456"/>
    <lineage>
        <taxon>Eukaryota</taxon>
        <taxon>Metazoa</taxon>
        <taxon>Ecdysozoa</taxon>
        <taxon>Arthropoda</taxon>
        <taxon>Hexapoda</taxon>
        <taxon>Insecta</taxon>
        <taxon>Pterygota</taxon>
        <taxon>Neoptera</taxon>
        <taxon>Endopterygota</taxon>
        <taxon>Hymenoptera</taxon>
        <taxon>Apocrita</taxon>
        <taxon>Aculeata</taxon>
        <taxon>Apoidea</taxon>
        <taxon>Anthophila</taxon>
        <taxon>Apidae</taxon>
        <taxon>Habropoda</taxon>
    </lineage>
</organism>
<name>A0A0L7QQ75_9HYME</name>
<feature type="compositionally biased region" description="Basic and acidic residues" evidence="1">
    <location>
        <begin position="61"/>
        <end position="71"/>
    </location>
</feature>
<feature type="compositionally biased region" description="Low complexity" evidence="1">
    <location>
        <begin position="1"/>
        <end position="14"/>
    </location>
</feature>
<feature type="region of interest" description="Disordered" evidence="1">
    <location>
        <begin position="1"/>
        <end position="74"/>
    </location>
</feature>
<gene>
    <name evidence="2" type="ORF">WH47_07547</name>
</gene>
<keyword evidence="3" id="KW-1185">Reference proteome</keyword>
<proteinExistence type="predicted"/>
<dbReference type="EMBL" id="KQ414788">
    <property type="protein sequence ID" value="KOC60788.1"/>
    <property type="molecule type" value="Genomic_DNA"/>
</dbReference>
<sequence length="134" mass="15269">MWNTRTTTTTTTTTRTKEEVEVKEGKEENDDDEEEGGGGGEEEEEGQWSCPQIGTEGNLWRGRDPVPRSEGWKSTLERGVAVRSTELDSSEKATMREITSVKAEKRMFALTLASNWEDQERTVFRVVMSCWDAW</sequence>
<dbReference type="Proteomes" id="UP000053825">
    <property type="component" value="Unassembled WGS sequence"/>
</dbReference>
<evidence type="ECO:0000313" key="2">
    <source>
        <dbReference type="EMBL" id="KOC60788.1"/>
    </source>
</evidence>
<reference evidence="2 3" key="1">
    <citation type="submission" date="2015-07" db="EMBL/GenBank/DDBJ databases">
        <title>The genome of Habropoda laboriosa.</title>
        <authorList>
            <person name="Pan H."/>
            <person name="Kapheim K."/>
        </authorList>
    </citation>
    <scope>NUCLEOTIDE SEQUENCE [LARGE SCALE GENOMIC DNA]</scope>
    <source>
        <strain evidence="2">0110345459</strain>
    </source>
</reference>
<feature type="compositionally biased region" description="Basic and acidic residues" evidence="1">
    <location>
        <begin position="15"/>
        <end position="26"/>
    </location>
</feature>
<feature type="compositionally biased region" description="Acidic residues" evidence="1">
    <location>
        <begin position="27"/>
        <end position="46"/>
    </location>
</feature>
<evidence type="ECO:0000256" key="1">
    <source>
        <dbReference type="SAM" id="MobiDB-lite"/>
    </source>
</evidence>